<evidence type="ECO:0000313" key="1">
    <source>
        <dbReference type="EMBL" id="PIV46483.1"/>
    </source>
</evidence>
<dbReference type="AlphaFoldDB" id="A0A2H9M7L2"/>
<protein>
    <submittedName>
        <fullName evidence="1">Uncharacterized protein</fullName>
    </submittedName>
</protein>
<dbReference type="Proteomes" id="UP000230477">
    <property type="component" value="Unassembled WGS sequence"/>
</dbReference>
<organism evidence="1 2">
    <name type="scientific">Huberarchaeum crystalense</name>
    <dbReference type="NCBI Taxonomy" id="2014257"/>
    <lineage>
        <taxon>Archaea</taxon>
        <taxon>Candidatus Huberarchaeota</taxon>
        <taxon>Candidatus Huberarchaeia</taxon>
        <taxon>Candidatus Huberarchaeales</taxon>
        <taxon>Candidatus Huberarchaeaceae</taxon>
        <taxon>Candidatus Huberarchaeum</taxon>
    </lineage>
</organism>
<sequence>MKIQQNVNNLDYFFFRVYIFCKLKVNWFALSLKTYLFTKYCVFSLSKESCLCLFSYFFVNFTNILQQHNKQQYFLFAFILCLFKKETHFE</sequence>
<gene>
    <name evidence="1" type="ORF">COS22_01145</name>
</gene>
<evidence type="ECO:0000313" key="2">
    <source>
        <dbReference type="Proteomes" id="UP000230477"/>
    </source>
</evidence>
<comment type="caution">
    <text evidence="1">The sequence shown here is derived from an EMBL/GenBank/DDBJ whole genome shotgun (WGS) entry which is preliminary data.</text>
</comment>
<dbReference type="EMBL" id="PETW01000022">
    <property type="protein sequence ID" value="PIV46483.1"/>
    <property type="molecule type" value="Genomic_DNA"/>
</dbReference>
<name>A0A2H9M7L2_HUBC1</name>
<reference evidence="2" key="1">
    <citation type="submission" date="2017-09" db="EMBL/GenBank/DDBJ databases">
        <title>Depth-based differentiation of microbial function through sediment-hosted aquifers and enrichment of novel symbionts in the deep terrestrial subsurface.</title>
        <authorList>
            <person name="Probst A.J."/>
            <person name="Ladd B."/>
            <person name="Jarett J.K."/>
            <person name="Geller-Mcgrath D.E."/>
            <person name="Sieber C.M.K."/>
            <person name="Emerson J.B."/>
            <person name="Anantharaman K."/>
            <person name="Thomas B.C."/>
            <person name="Malmstrom R."/>
            <person name="Stieglmeier M."/>
            <person name="Klingl A."/>
            <person name="Woyke T."/>
            <person name="Ryan C.M."/>
            <person name="Banfield J.F."/>
        </authorList>
    </citation>
    <scope>NUCLEOTIDE SEQUENCE [LARGE SCALE GENOMIC DNA]</scope>
</reference>
<proteinExistence type="predicted"/>
<accession>A0A2H9M7L2</accession>